<dbReference type="PANTHER" id="PTHR43143:SF6">
    <property type="entry name" value="BLL3016 PROTEIN"/>
    <property type="match status" value="1"/>
</dbReference>
<gene>
    <name evidence="5" type="ORF">DUE52_20220</name>
</gene>
<feature type="signal peptide" evidence="1">
    <location>
        <begin position="1"/>
        <end position="20"/>
    </location>
</feature>
<dbReference type="Proteomes" id="UP000253383">
    <property type="component" value="Unassembled WGS sequence"/>
</dbReference>
<feature type="domain" description="Calcineurin-like phosphoesterase" evidence="2">
    <location>
        <begin position="166"/>
        <end position="314"/>
    </location>
</feature>
<dbReference type="SUPFAM" id="SSF117074">
    <property type="entry name" value="Hypothetical protein PA1324"/>
    <property type="match status" value="1"/>
</dbReference>
<feature type="domain" description="Calcineurin-like phosphoesterase C-terminal" evidence="3">
    <location>
        <begin position="336"/>
        <end position="510"/>
    </location>
</feature>
<dbReference type="InterPro" id="IPR004843">
    <property type="entry name" value="Calcineurin-like_PHP"/>
</dbReference>
<feature type="chain" id="PRO_5017067234" evidence="1">
    <location>
        <begin position="21"/>
        <end position="519"/>
    </location>
</feature>
<dbReference type="OrthoDB" id="1776264at2"/>
<dbReference type="Gene3D" id="2.60.40.10">
    <property type="entry name" value="Immunoglobulins"/>
    <property type="match status" value="1"/>
</dbReference>
<dbReference type="Pfam" id="PF16371">
    <property type="entry name" value="MetallophosN"/>
    <property type="match status" value="1"/>
</dbReference>
<accession>A0A368JJ91</accession>
<dbReference type="SUPFAM" id="SSF56300">
    <property type="entry name" value="Metallo-dependent phosphatases"/>
    <property type="match status" value="1"/>
</dbReference>
<evidence type="ECO:0000259" key="4">
    <source>
        <dbReference type="Pfam" id="PF16371"/>
    </source>
</evidence>
<dbReference type="AlphaFoldDB" id="A0A368JJ91"/>
<evidence type="ECO:0000313" key="5">
    <source>
        <dbReference type="EMBL" id="RCR67729.1"/>
    </source>
</evidence>
<protein>
    <submittedName>
        <fullName evidence="5">Metallophosphoesterase</fullName>
    </submittedName>
</protein>
<feature type="domain" description="Calcineurin-like phosphoesterase N-terminal" evidence="4">
    <location>
        <begin position="40"/>
        <end position="94"/>
    </location>
</feature>
<dbReference type="Pfam" id="PF16370">
    <property type="entry name" value="MetallophosC"/>
    <property type="match status" value="1"/>
</dbReference>
<comment type="caution">
    <text evidence="5">The sequence shown here is derived from an EMBL/GenBank/DDBJ whole genome shotgun (WGS) entry which is preliminary data.</text>
</comment>
<dbReference type="EMBL" id="QOWE01000017">
    <property type="protein sequence ID" value="RCR67729.1"/>
    <property type="molecule type" value="Genomic_DNA"/>
</dbReference>
<dbReference type="InterPro" id="IPR051918">
    <property type="entry name" value="STPP_CPPED1"/>
</dbReference>
<dbReference type="RefSeq" id="WP_114407860.1">
    <property type="nucleotide sequence ID" value="NZ_QOWE01000017.1"/>
</dbReference>
<keyword evidence="1" id="KW-0732">Signal</keyword>
<evidence type="ECO:0000259" key="2">
    <source>
        <dbReference type="Pfam" id="PF00149"/>
    </source>
</evidence>
<dbReference type="InterPro" id="IPR013783">
    <property type="entry name" value="Ig-like_fold"/>
</dbReference>
<dbReference type="InterPro" id="IPR032285">
    <property type="entry name" value="Metallophos_N"/>
</dbReference>
<dbReference type="InterPro" id="IPR029052">
    <property type="entry name" value="Metallo-depent_PP-like"/>
</dbReference>
<dbReference type="InterPro" id="IPR032288">
    <property type="entry name" value="Metallophos_C"/>
</dbReference>
<dbReference type="GO" id="GO:0016787">
    <property type="term" value="F:hydrolase activity"/>
    <property type="evidence" value="ECO:0007669"/>
    <property type="project" value="InterPro"/>
</dbReference>
<dbReference type="Gene3D" id="3.60.21.10">
    <property type="match status" value="1"/>
</dbReference>
<evidence type="ECO:0000259" key="3">
    <source>
        <dbReference type="Pfam" id="PF16370"/>
    </source>
</evidence>
<evidence type="ECO:0000256" key="1">
    <source>
        <dbReference type="SAM" id="SignalP"/>
    </source>
</evidence>
<keyword evidence="6" id="KW-1185">Reference proteome</keyword>
<proteinExistence type="predicted"/>
<name>A0A368JJ91_9BACT</name>
<dbReference type="PANTHER" id="PTHR43143">
    <property type="entry name" value="METALLOPHOSPHOESTERASE, CALCINEURIN SUPERFAMILY"/>
    <property type="match status" value="1"/>
</dbReference>
<organism evidence="5 6">
    <name type="scientific">Larkinella punicea</name>
    <dbReference type="NCBI Taxonomy" id="2315727"/>
    <lineage>
        <taxon>Bacteria</taxon>
        <taxon>Pseudomonadati</taxon>
        <taxon>Bacteroidota</taxon>
        <taxon>Cytophagia</taxon>
        <taxon>Cytophagales</taxon>
        <taxon>Spirosomataceae</taxon>
        <taxon>Larkinella</taxon>
    </lineage>
</organism>
<evidence type="ECO:0000313" key="6">
    <source>
        <dbReference type="Proteomes" id="UP000253383"/>
    </source>
</evidence>
<reference evidence="5 6" key="1">
    <citation type="submission" date="2018-07" db="EMBL/GenBank/DDBJ databases">
        <title>Genome analysis of Larkinella rosea.</title>
        <authorList>
            <person name="Zhou Z."/>
            <person name="Wang G."/>
        </authorList>
    </citation>
    <scope>NUCLEOTIDE SEQUENCE [LARGE SCALE GENOMIC DNA]</scope>
    <source>
        <strain evidence="6">zzj9</strain>
    </source>
</reference>
<dbReference type="Pfam" id="PF00149">
    <property type="entry name" value="Metallophos"/>
    <property type="match status" value="1"/>
</dbReference>
<sequence>MNSILTVSSLLLLLTQFVNAQTTATGTVYNDLNKNRIRDKNEPGLSNVCVSNGREVTTTDKSGKWNLPAGDDTGFFVIKPAGFGVPVNGDQIPQHAYLHKPHGSPATQTEGVAPTGPLPKSIDFPLWSQKEEKQFSALLFGDPQARGMTEVNYVLHDVVEECIGTSAKFGLSLGDIVADDPNLFAPINAGIAHIGIPWYTTFGNHDFNRGATDDRFSDETFERFYGPSSYAFEYAQVAFIVLKNIYFNADGKYKAHFVDAQFDFVRNYLARVPENKLVVLVMHAPIVICDNRKELFKIIENRPHLFSISGHTHTMAHLFVDEKWGWTGAKPHHHFINATVCGSWWAGIKDETGIPHATMNDGAPNGYSMLTFNGNQYSIQFKAARRPADYQMNIYLPEEQAQTAWDTTHVVVNVFAGSSRSKVEMQLAGQTNWIPLTFTPARDPAVAAMHQLDPYLDASVDGTKVEKVLGWKMDEPELSNHIWRGVLPKNLPLGTHRITVRTTDQFGQTYAAHRIFRVK</sequence>